<proteinExistence type="predicted"/>
<gene>
    <name evidence="7" type="ORF">KR093_005092</name>
</gene>
<evidence type="ECO:0000256" key="5">
    <source>
        <dbReference type="PIRSR" id="PIRSR000343-2"/>
    </source>
</evidence>
<dbReference type="PANTHER" id="PTHR10720">
    <property type="entry name" value="HEME OXYGENASE"/>
    <property type="match status" value="1"/>
</dbReference>
<dbReference type="Gene3D" id="1.20.910.10">
    <property type="entry name" value="Heme oxygenase-like"/>
    <property type="match status" value="1"/>
</dbReference>
<organism evidence="7 8">
    <name type="scientific">Drosophila rubida</name>
    <dbReference type="NCBI Taxonomy" id="30044"/>
    <lineage>
        <taxon>Eukaryota</taxon>
        <taxon>Metazoa</taxon>
        <taxon>Ecdysozoa</taxon>
        <taxon>Arthropoda</taxon>
        <taxon>Hexapoda</taxon>
        <taxon>Insecta</taxon>
        <taxon>Pterygota</taxon>
        <taxon>Neoptera</taxon>
        <taxon>Endopterygota</taxon>
        <taxon>Diptera</taxon>
        <taxon>Brachycera</taxon>
        <taxon>Muscomorpha</taxon>
        <taxon>Ephydroidea</taxon>
        <taxon>Drosophilidae</taxon>
        <taxon>Drosophila</taxon>
    </lineage>
</organism>
<dbReference type="InterPro" id="IPR016053">
    <property type="entry name" value="Haem_Oase-like"/>
</dbReference>
<evidence type="ECO:0000313" key="8">
    <source>
        <dbReference type="Proteomes" id="UP001200034"/>
    </source>
</evidence>
<dbReference type="GO" id="GO:0046872">
    <property type="term" value="F:metal ion binding"/>
    <property type="evidence" value="ECO:0007669"/>
    <property type="project" value="UniProtKB-KW"/>
</dbReference>
<evidence type="ECO:0000256" key="3">
    <source>
        <dbReference type="ARBA" id="ARBA00023004"/>
    </source>
</evidence>
<dbReference type="Pfam" id="PF01126">
    <property type="entry name" value="Heme_oxygenase"/>
    <property type="match status" value="1"/>
</dbReference>
<accession>A0AAD4JT66</accession>
<dbReference type="InterPro" id="IPR016084">
    <property type="entry name" value="Haem_Oase-like_multi-hlx"/>
</dbReference>
<dbReference type="AlphaFoldDB" id="A0AAD4JT66"/>
<name>A0AAD4JT66_9MUSC</name>
<evidence type="ECO:0000256" key="1">
    <source>
        <dbReference type="ARBA" id="ARBA00022617"/>
    </source>
</evidence>
<dbReference type="PANTHER" id="PTHR10720:SF0">
    <property type="entry name" value="HEME OXYGENASE"/>
    <property type="match status" value="1"/>
</dbReference>
<keyword evidence="2 5" id="KW-0479">Metal-binding</keyword>
<keyword evidence="8" id="KW-1185">Reference proteome</keyword>
<reference evidence="7" key="1">
    <citation type="journal article" date="2021" name="Mol. Ecol. Resour.">
        <title>Phylogenomic analyses of the genus Drosophila reveals genomic signals of climate adaptation.</title>
        <authorList>
            <person name="Li F."/>
            <person name="Rane R.V."/>
            <person name="Luria V."/>
            <person name="Xiong Z."/>
            <person name="Chen J."/>
            <person name="Li Z."/>
            <person name="Catullo R.A."/>
            <person name="Griffin P.C."/>
            <person name="Schiffer M."/>
            <person name="Pearce S."/>
            <person name="Lee S.F."/>
            <person name="McElroy K."/>
            <person name="Stocker A."/>
            <person name="Shirriffs J."/>
            <person name="Cockerell F."/>
            <person name="Coppin C."/>
            <person name="Sgro C.M."/>
            <person name="Karger A."/>
            <person name="Cain J.W."/>
            <person name="Weber J.A."/>
            <person name="Santpere G."/>
            <person name="Kirschner M.W."/>
            <person name="Hoffmann A.A."/>
            <person name="Oakeshott J.G."/>
            <person name="Zhang G."/>
        </authorList>
    </citation>
    <scope>NUCLEOTIDE SEQUENCE</scope>
    <source>
        <strain evidence="7">BGI-SZ-2011g</strain>
    </source>
</reference>
<feature type="binding site" evidence="4">
    <location>
        <position position="258"/>
    </location>
    <ligand>
        <name>heme b</name>
        <dbReference type="ChEBI" id="CHEBI:60344"/>
    </ligand>
</feature>
<dbReference type="PIRSF" id="PIRSF000343">
    <property type="entry name" value="Haem_Oase"/>
    <property type="match status" value="1"/>
</dbReference>
<feature type="binding site" description="axial binding residue" evidence="5">
    <location>
        <position position="40"/>
    </location>
    <ligand>
        <name>heme b</name>
        <dbReference type="ChEBI" id="CHEBI:60344"/>
    </ligand>
    <ligandPart>
        <name>Fe</name>
        <dbReference type="ChEBI" id="CHEBI:18248"/>
    </ligandPart>
</feature>
<comment type="caution">
    <text evidence="7">The sequence shown here is derived from an EMBL/GenBank/DDBJ whole genome shotgun (WGS) entry which is preliminary data.</text>
</comment>
<dbReference type="InterPro" id="IPR002051">
    <property type="entry name" value="Haem_Oase"/>
</dbReference>
<evidence type="ECO:0000256" key="6">
    <source>
        <dbReference type="SAM" id="MobiDB-lite"/>
    </source>
</evidence>
<dbReference type="CDD" id="cd19165">
    <property type="entry name" value="HemeO"/>
    <property type="match status" value="1"/>
</dbReference>
<sequence length="324" mass="37046">MSTDEETPIMQETENNEDKDSDAVDMTFTKEVRKATKDVHTLTDVLVNAKFAFGNYVITVIVKFVHSNLFVSCAALSDDEVWYDGLLVFYELYKFFEANLPERLIPKELYRTAAFERDFSYFYGSDWKKSYEPRPAVKAYLSHLENVAAKNEVLLFAYAFQMYMALMSGGQLLQKKRMIARKLWIFPKGGTAEDRQKEADSDAALATAAAAAALNEDDDVKEKDLIARPMPEQVTICPVGCEATYFPTRIPKLKSKLRRIFNEVYGSLDEKMRAEYIEESRNVFRQNMELLRTVKGVNRANLRKLAIAVVFVTSVYVAFKLAVK</sequence>
<dbReference type="GO" id="GO:0004392">
    <property type="term" value="F:heme oxygenase (decyclizing) activity"/>
    <property type="evidence" value="ECO:0007669"/>
    <property type="project" value="InterPro"/>
</dbReference>
<dbReference type="SUPFAM" id="SSF48613">
    <property type="entry name" value="Heme oxygenase-like"/>
    <property type="match status" value="1"/>
</dbReference>
<keyword evidence="1 4" id="KW-0349">Heme</keyword>
<feature type="region of interest" description="Disordered" evidence="6">
    <location>
        <begin position="1"/>
        <end position="22"/>
    </location>
</feature>
<evidence type="ECO:0000256" key="4">
    <source>
        <dbReference type="PIRSR" id="PIRSR000343-1"/>
    </source>
</evidence>
<evidence type="ECO:0000256" key="2">
    <source>
        <dbReference type="ARBA" id="ARBA00022723"/>
    </source>
</evidence>
<protein>
    <submittedName>
        <fullName evidence="7">Uncharacterized protein</fullName>
    </submittedName>
</protein>
<keyword evidence="3 5" id="KW-0408">Iron</keyword>
<dbReference type="EMBL" id="JAJJHW010003409">
    <property type="protein sequence ID" value="KAH8359192.1"/>
    <property type="molecule type" value="Genomic_DNA"/>
</dbReference>
<dbReference type="Proteomes" id="UP001200034">
    <property type="component" value="Unassembled WGS sequence"/>
</dbReference>
<feature type="binding site" evidence="4">
    <location>
        <position position="33"/>
    </location>
    <ligand>
        <name>heme b</name>
        <dbReference type="ChEBI" id="CHEBI:60344"/>
    </ligand>
</feature>
<dbReference type="GO" id="GO:0006788">
    <property type="term" value="P:heme oxidation"/>
    <property type="evidence" value="ECO:0007669"/>
    <property type="project" value="InterPro"/>
</dbReference>
<evidence type="ECO:0000313" key="7">
    <source>
        <dbReference type="EMBL" id="KAH8359192.1"/>
    </source>
</evidence>